<keyword evidence="2" id="KW-0963">Cytoplasm</keyword>
<feature type="compositionally biased region" description="Polar residues" evidence="6">
    <location>
        <begin position="3697"/>
        <end position="3715"/>
    </location>
</feature>
<organism evidence="7 8">
    <name type="scientific">Dreissena polymorpha</name>
    <name type="common">Zebra mussel</name>
    <name type="synonym">Mytilus polymorpha</name>
    <dbReference type="NCBI Taxonomy" id="45954"/>
    <lineage>
        <taxon>Eukaryota</taxon>
        <taxon>Metazoa</taxon>
        <taxon>Spiralia</taxon>
        <taxon>Lophotrochozoa</taxon>
        <taxon>Mollusca</taxon>
        <taxon>Bivalvia</taxon>
        <taxon>Autobranchia</taxon>
        <taxon>Heteroconchia</taxon>
        <taxon>Euheterodonta</taxon>
        <taxon>Imparidentia</taxon>
        <taxon>Neoheterodontei</taxon>
        <taxon>Myida</taxon>
        <taxon>Dreissenoidea</taxon>
        <taxon>Dreissenidae</taxon>
        <taxon>Dreissena</taxon>
    </lineage>
</organism>
<evidence type="ECO:0000256" key="6">
    <source>
        <dbReference type="SAM" id="MobiDB-lite"/>
    </source>
</evidence>
<dbReference type="SMART" id="SM00150">
    <property type="entry name" value="SPEC"/>
    <property type="match status" value="9"/>
</dbReference>
<sequence length="4158" mass="462241">MPVKTAIERGLLRLSSQWPPEVSRKPSDQVDSVSSAEADIERWVREIKSNPEMSQQLLTTGKATVEAKLARRKSGDGNFSFTQTVVTKPKVTEHVVSETKHFKVKSVVDPRTKTEISVNEAIHRGLLDMSKGLFIHPITEERMSIESALSRGFVRGVEASEPSQGSVKETKAFSIVGVIHPRTGQKIPVSQAVKEGILDLEQGLYCGVDSKGKIQKLKISEAVEKGFVVTDDDSSIKGSGGILHETRTYQLKSVYNPKTKQKIDVADAIKQGLIDESKGLYIHPFSGEKFSIPEAIEKKLIEAELMSVISNQEGEGSKIITTKQTTLMVKFVVDPRTGEHLSITKAVDEGILDGKMEKYINPMTGEVISLNEAIDKKLVITQQAAIDRSSSSSTESIHIGNEEEIVESSMVEEISSETVTFSINSVIDPRTMEMMSYDDAIRYGVLDVSRGLYRNPLTGETTPINVALEKGLIHGEVTSKVKEEDKLLSTVNASNSSFPFKKISSVVDQSDGSEISLIKAVKDGIIDVENGTYFDVNTVQNIPLELALKKGYIKLSKATDASDIERMQIKSDRKASEREQRRKSTDSDLQSTVDMKMEKFNVSGQKGESAFADEVLNYSTAVEDKDERKGPLELHQQQGVRTWRQQEMAVVDNQSASSRSDSPIEESLESLPLTDGMSFQSAMKLGLIDARSGRIRDPDTKKYITIQEAIDKDVLDENKPAMRDILTGQSLTLRQCIDKGIIDPRTGKVNDKKAKAEKVAFRPDIDVKQTRPKPLNLLDTVATGLFDPNTGMITDPRSQRSYTLKEALAQHIIDGNLVSVLDRQTGDRLTLEAAVKQGIMDGVTAEVTTHLGERLPLMQAIQDGLVDNVFDKETSKFHDTLTGTDVPLEKALTEGHIRSTEAQVFDTSTGDVIPLDVAFKKGLVDVRTGEVTDKVTGKKMSPKEALKLGLLAIVGAPVLAGKAVYDAIKENSETERKLAEKKQFSPRPPVVAVNGNSPRSPVAAVNGNGYSSTEFNGSQAHRVNGVTPVNGDMHLQHTENVREVLQQPRTTIIFAKPGDQIRPSPPQSLFTEPASSMEYKAADRYTGNPSNSLVTSSVFGPKCDLGDSCVTLSQTSLDKNFSSSEDSKSLIFSNSLNTSFTDSGSVQCRSKVLKANGCEINLTKYMLPGKLDSDEEAEFEMNRMSKSEVVAYTESLLEDFWDTSKEKWIHPRTGKCVHMQEAIDCGLISPELLQVKQANGKTVNIQKAINSGQINIHSGKTINLKTALNWPFHVAVAKGLIKVSDNEPIGKCDMYTELGPGLVSLIAQKEIIKETKILDRRLDQWVDISHSVESFIFDTEWGKVKDNITGKWMTWNEAKEIGLVLDPRIGEVASSSNEGIVKLKESDKHIVNLKEVKSDDGRKEYGGHILFNQNPSKSSVGRRHSTDLVEKTSMSFVQRRCSLAITEKSSTTFPIMLDMAIRQGLYNALTNTLHNPKDGSKMPFEVALQKGLIHRESLIRDPVSRDIISLQEAIENRIIDPESGKMIDSNEQAIALNFALNIGLIMRSQSPLKLSLSEIVEEGLFDEELGTFLNPDNNEEISFGEAVTSGLIDQDSIRVRDSKTGRVCKLDSALDMGLLYFDSGVCVDIDGGKKLPVLEALEKGILIDVTNQPKLTLKITLEDSYFNPKTNMFRDEDLGVDITIGDAIESGFLDGDSALVRDPKSLTVMTLDAALHENIIDPISGKYNSGGIEMGLNEAIDKGLVLFNATHGALPCSVIEAIRFNIYDSKSKTFVDPKSGDVLSLEKAIEVKLIDPKKTMVKDTSTGRFISLMNAEYLGIVNTKSSEITMLKEDDVCDVQEAKSKGILRRSASDEHITLKTAIGKGYVDQRGKIFDSLSKKKLNLADAILVRVINPGPTLVKNVKTGSFIPIVEAIASGIIDDEHCTFTNNESGKISSLIDAVEEGFIIEIPVSGLTIAEALQHGLYDEKLACFLDVRTGKTVNLVEAIEQRLIDPCRRQVVVPGTGLFSLKEAFDLGFMDELTGNYLFEDEQISLQEAVDRFLLVTVGSKKRNKTMSDSCYEQDDFSNSWNDYVVKDPNERRFLNMETAIEEGIIDIQTASYCDMKNDFIIPMSEAINAGFVVHSHNPRLGLASAFNLGIYDTVNNTIFDPSTSQEMSLSDALKVGLIDVNRTRVKCLETGKYLSLKQALKKGYVSDKTGSVFDRTQKKTFTLDIAVHQNLMFDFTKEKFTVPEGLMYGMLTHDGLMVEDLNTGNFLTFDDAVERGIIDAYNTTVQNINDAGSVDIENDSMSLTQAIQQNLVDESSGFLKLKSGRRMSLAEAVNKSYIIEKSQLPKQITDTHDSLTSSLEHSSLFDGSELTVLQRSLENELNMKENQISSNCGSLTDMDMTGSVMSDRSDSVSSPIRFDEALKFGFLDLENGIFFDYLLDEKLPIEKAASQGRLSIKRVFFNDPVMNVMVLLKDALAKNLLFQVEECGSESVIVSKAKPMTFKQALDQGLLVIKSKHFSGSDDDVDQLSVKSDTFSELVMSNTNLNWLSTNKNVSSSLDSLIQNVKHDQSGYRIGTLFDAIEKGLFDSDKGLLQDTFTLKRLSIKDAVASGLINSKNREVIDPNKDECISVEEAINRNIIDSETGMYIDPLTGSQLKLSIAKEAGYIVKSQVKFQCKSSVEIYVEEILTNEGLKGKNKYHDAFSTGVLSRSKSEVIDPDTVKPITLKRAGSLGMIDVKTGEFKNPHSGDSFSLADAVDKGFILSPKGLSLYSAVNQGLYNENTGHFKSPASADETTLRDLIERDVITDSCKEVRDVDKDGEVIKLREGIKRKVIDDIGGKYVSKQANLNFREAVSAGLIISNIPREGLRESSNNVETIPGMKPDEIWKGNLRKQISVRQGPTVNFKPSKQSKSNDQKVSSSTSSMESNSSGYETNHSQNQFGHDESGLKFVAEVSHLKAVHFIDDADSNCSKSLADSTVNNNKLSKGPVHGVCVIVNSEPTSSNRNKGEMENANQGHTGSFMGQGHKLLVSPQRNKEFLFSPGLPPSVKEERQQLSDSHDKLVSDLHNELNWVSDVEQLLKDDQPVSEEAYKAQSQREVLKALYDDVLGHQQPIRSLVYQSEQLVEHHQEELTPEQVTELQNLESVMKTSYGKVQKTCESRMKHLSTATDELTKFEAELKKFSSWLGTTEQELQRQIEAIQIVDGVTRVKDQHKEMQSDIIAHTADLRYLSYPLKTYMEEAKAHNFISMDNKEVEVVLEKQKEAETRYNELKSECNKFGDKLTALVNKQKTFNESTWTMLSWLTDTEEKLSMTRQESSAPEPEALREALEKMKAVGNDTIAHKNQMAELEKCGKEVITQMAELGIHGEQIAKIQEIIDDIAGRHDIISEEVNEKANELQTAVTKSQDVQDAVENLLTWLKDTDRKLDLQKLVSLNQEKLKEQEQQLSIIEKDIESHQPSVESVKLAARELIKTCDLDMAKALEGKINDISTRFLGVQKKSRSSLAQVNTVSEGLQRFNENLDVLRAWVQINTDSLESSEWSKKPIDQLKNKVDAVKLEKDRQMQAVQQLKTTGQNLIQDPRTSDPNAIKMALANMDQLWAKFEECLNERDAEASLKESRESDYECMKDEVVRWLSAMETSVDAFEPVAVDMDIVSRQIEELQPMIQEHYEFSPRIDELNTVGNAYDAIQAGDSRPKSPMRFRTRRYPSSMTSPRIRSPSPTTGSFPFGTELTSPMSASSDSSGVGSRKSSSDFLHLDDLSETQQDLVDMNQRYEMLEERLLDRQQELKGMLDTVKSFLQDLADVLSWLDARERDLDVAVAVATSEKEAKRRLKEHERSHAEVLAKETLVEDIRRKGQDLIKRKRGVPGIDMVQQQLSELDDKWLGVKVASEQQRKLLEDIVSDLRTYKDAGVHLQKWIAQKDKMVAVLGPVATEPSMIKNQLEQVKVLQEEMKGQEPLYDKFIQSGNAVHDKCVPDSQDAAHISEKMTVISKSWEKLGDKLRERESSLNSVEELSQNFSDTLQYLTAWLGDYMTTLDQLPPVASSPEKHKEHLKEIHELESERKKHVPILDQAKEIAKKLADNTKDANTKFEIKNKIASIEKPMFEAERKLQTRSNDLSKVSEQGAKLRASCQDLVALLGDLEQKAAKNEPVSGDPETLKVQVQKNK</sequence>
<feature type="region of interest" description="Disordered" evidence="6">
    <location>
        <begin position="976"/>
        <end position="1002"/>
    </location>
</feature>
<feature type="compositionally biased region" description="Low complexity" evidence="6">
    <location>
        <begin position="2910"/>
        <end position="2921"/>
    </location>
</feature>
<dbReference type="SMART" id="SM00250">
    <property type="entry name" value="PLEC"/>
    <property type="match status" value="25"/>
</dbReference>
<comment type="caution">
    <text evidence="7">The sequence shown here is derived from an EMBL/GenBank/DDBJ whole genome shotgun (WGS) entry which is preliminary data.</text>
</comment>
<dbReference type="PANTHER" id="PTHR12268">
    <property type="entry name" value="E3 UBIQUITIN-PROTEIN LIGASE KCMF1"/>
    <property type="match status" value="1"/>
</dbReference>
<dbReference type="Pfam" id="PF00681">
    <property type="entry name" value="Plectin"/>
    <property type="match status" value="1"/>
</dbReference>
<feature type="compositionally biased region" description="Low complexity" evidence="6">
    <location>
        <begin position="3724"/>
        <end position="3742"/>
    </location>
</feature>
<dbReference type="InterPro" id="IPR002017">
    <property type="entry name" value="Spectrin_repeat"/>
</dbReference>
<evidence type="ECO:0000256" key="1">
    <source>
        <dbReference type="ARBA" id="ARBA00004496"/>
    </source>
</evidence>
<keyword evidence="4" id="KW-0206">Cytoskeleton</keyword>
<dbReference type="InterPro" id="IPR035915">
    <property type="entry name" value="Plakin_repeat_sf"/>
</dbReference>
<evidence type="ECO:0000256" key="5">
    <source>
        <dbReference type="SAM" id="Coils"/>
    </source>
</evidence>
<keyword evidence="3" id="KW-0106">Calcium</keyword>
<evidence type="ECO:0000256" key="4">
    <source>
        <dbReference type="ARBA" id="ARBA00023212"/>
    </source>
</evidence>
<evidence type="ECO:0000256" key="2">
    <source>
        <dbReference type="ARBA" id="ARBA00022490"/>
    </source>
</evidence>
<proteinExistence type="predicted"/>
<dbReference type="InterPro" id="IPR001101">
    <property type="entry name" value="Plectin_repeat"/>
</dbReference>
<evidence type="ECO:0000256" key="3">
    <source>
        <dbReference type="ARBA" id="ARBA00022837"/>
    </source>
</evidence>
<dbReference type="InterPro" id="IPR018159">
    <property type="entry name" value="Spectrin/alpha-actinin"/>
</dbReference>
<dbReference type="GO" id="GO:0005886">
    <property type="term" value="C:plasma membrane"/>
    <property type="evidence" value="ECO:0007669"/>
    <property type="project" value="TreeGrafter"/>
</dbReference>
<gene>
    <name evidence="7" type="ORF">DPMN_073948</name>
</gene>
<feature type="coiled-coil region" evidence="5">
    <location>
        <begin position="3750"/>
        <end position="3777"/>
    </location>
</feature>
<feature type="compositionally biased region" description="Polar residues" evidence="6">
    <location>
        <begin position="2893"/>
        <end position="2909"/>
    </location>
</feature>
<feature type="non-terminal residue" evidence="7">
    <location>
        <position position="1"/>
    </location>
</feature>
<protein>
    <submittedName>
        <fullName evidence="7">Uncharacterized protein</fullName>
    </submittedName>
</protein>
<dbReference type="PANTHER" id="PTHR12268:SF14">
    <property type="entry name" value="DYSTROPHIN-1"/>
    <property type="match status" value="1"/>
</dbReference>
<dbReference type="SUPFAM" id="SSF46966">
    <property type="entry name" value="Spectrin repeat"/>
    <property type="match status" value="8"/>
</dbReference>
<feature type="region of interest" description="Disordered" evidence="6">
    <location>
        <begin position="566"/>
        <end position="592"/>
    </location>
</feature>
<dbReference type="Proteomes" id="UP000828390">
    <property type="component" value="Unassembled WGS sequence"/>
</dbReference>
<keyword evidence="8" id="KW-1185">Reference proteome</keyword>
<evidence type="ECO:0000313" key="8">
    <source>
        <dbReference type="Proteomes" id="UP000828390"/>
    </source>
</evidence>
<dbReference type="InterPro" id="IPR050774">
    <property type="entry name" value="KCMF1/Dystrophin"/>
</dbReference>
<dbReference type="Pfam" id="PF00435">
    <property type="entry name" value="Spectrin"/>
    <property type="match status" value="2"/>
</dbReference>
<keyword evidence="5" id="KW-0175">Coiled coil</keyword>
<feature type="region of interest" description="Disordered" evidence="6">
    <location>
        <begin position="3679"/>
        <end position="3742"/>
    </location>
</feature>
<feature type="compositionally biased region" description="Polar residues" evidence="6">
    <location>
        <begin position="2922"/>
        <end position="2932"/>
    </location>
</feature>
<dbReference type="Gene3D" id="1.20.58.60">
    <property type="match status" value="6"/>
</dbReference>
<name>A0A9D4BMU9_DREPO</name>
<comment type="subcellular location">
    <subcellularLocation>
        <location evidence="1">Cytoplasm</location>
    </subcellularLocation>
</comment>
<accession>A0A9D4BMU9</accession>
<reference evidence="7" key="2">
    <citation type="submission" date="2020-11" db="EMBL/GenBank/DDBJ databases">
        <authorList>
            <person name="McCartney M.A."/>
            <person name="Auch B."/>
            <person name="Kono T."/>
            <person name="Mallez S."/>
            <person name="Becker A."/>
            <person name="Gohl D.M."/>
            <person name="Silverstein K.A.T."/>
            <person name="Koren S."/>
            <person name="Bechman K.B."/>
            <person name="Herman A."/>
            <person name="Abrahante J.E."/>
            <person name="Garbe J."/>
        </authorList>
    </citation>
    <scope>NUCLEOTIDE SEQUENCE</scope>
    <source>
        <strain evidence="7">Duluth1</strain>
        <tissue evidence="7">Whole animal</tissue>
    </source>
</reference>
<dbReference type="Gene3D" id="3.90.1290.10">
    <property type="entry name" value="Plakin repeat"/>
    <property type="match status" value="12"/>
</dbReference>
<evidence type="ECO:0000313" key="7">
    <source>
        <dbReference type="EMBL" id="KAH3699002.1"/>
    </source>
</evidence>
<feature type="coiled-coil region" evidence="5">
    <location>
        <begin position="3245"/>
        <end position="3272"/>
    </location>
</feature>
<dbReference type="CDD" id="cd00176">
    <property type="entry name" value="SPEC"/>
    <property type="match status" value="4"/>
</dbReference>
<feature type="region of interest" description="Disordered" evidence="6">
    <location>
        <begin position="2893"/>
        <end position="2934"/>
    </location>
</feature>
<reference evidence="7" key="1">
    <citation type="journal article" date="2019" name="bioRxiv">
        <title>The Genome of the Zebra Mussel, Dreissena polymorpha: A Resource for Invasive Species Research.</title>
        <authorList>
            <person name="McCartney M.A."/>
            <person name="Auch B."/>
            <person name="Kono T."/>
            <person name="Mallez S."/>
            <person name="Zhang Y."/>
            <person name="Obille A."/>
            <person name="Becker A."/>
            <person name="Abrahante J.E."/>
            <person name="Garbe J."/>
            <person name="Badalamenti J.P."/>
            <person name="Herman A."/>
            <person name="Mangelson H."/>
            <person name="Liachko I."/>
            <person name="Sullivan S."/>
            <person name="Sone E.D."/>
            <person name="Koren S."/>
            <person name="Silverstein K.A.T."/>
            <person name="Beckman K.B."/>
            <person name="Gohl D.M."/>
        </authorList>
    </citation>
    <scope>NUCLEOTIDE SEQUENCE</scope>
    <source>
        <strain evidence="7">Duluth1</strain>
        <tissue evidence="7">Whole animal</tissue>
    </source>
</reference>
<dbReference type="EMBL" id="JAIWYP010000015">
    <property type="protein sequence ID" value="KAH3699002.1"/>
    <property type="molecule type" value="Genomic_DNA"/>
</dbReference>
<feature type="compositionally biased region" description="Basic and acidic residues" evidence="6">
    <location>
        <begin position="566"/>
        <end position="586"/>
    </location>
</feature>
<dbReference type="SUPFAM" id="SSF75399">
    <property type="entry name" value="Plakin repeat"/>
    <property type="match status" value="15"/>
</dbReference>
<feature type="region of interest" description="Disordered" evidence="6">
    <location>
        <begin position="4137"/>
        <end position="4158"/>
    </location>
</feature>
<dbReference type="GO" id="GO:0005856">
    <property type="term" value="C:cytoskeleton"/>
    <property type="evidence" value="ECO:0007669"/>
    <property type="project" value="InterPro"/>
</dbReference>